<protein>
    <submittedName>
        <fullName evidence="2">Putative secreted protein</fullName>
    </submittedName>
</protein>
<keyword evidence="1" id="KW-1133">Transmembrane helix</keyword>
<feature type="transmembrane region" description="Helical" evidence="1">
    <location>
        <begin position="12"/>
        <end position="38"/>
    </location>
</feature>
<reference evidence="2" key="1">
    <citation type="journal article" date="2015" name="Sci. Rep.">
        <title>Tissue- and time-dependent transcription in Ixodes ricinus salivary glands and midguts when blood feeding on the vertebrate host.</title>
        <authorList>
            <person name="Kotsyfakis M."/>
            <person name="Schwarz A."/>
            <person name="Erhart J."/>
            <person name="Ribeiro J.M."/>
        </authorList>
    </citation>
    <scope>NUCLEOTIDE SEQUENCE</scope>
    <source>
        <tissue evidence="2">Salivary gland and midgut</tissue>
    </source>
</reference>
<dbReference type="EMBL" id="GANP01015149">
    <property type="protein sequence ID" value="JAB69319.1"/>
    <property type="molecule type" value="mRNA"/>
</dbReference>
<accession>V5GYC3</accession>
<evidence type="ECO:0000256" key="1">
    <source>
        <dbReference type="SAM" id="Phobius"/>
    </source>
</evidence>
<organism evidence="2">
    <name type="scientific">Ixodes ricinus</name>
    <name type="common">Common tick</name>
    <name type="synonym">Acarus ricinus</name>
    <dbReference type="NCBI Taxonomy" id="34613"/>
    <lineage>
        <taxon>Eukaryota</taxon>
        <taxon>Metazoa</taxon>
        <taxon>Ecdysozoa</taxon>
        <taxon>Arthropoda</taxon>
        <taxon>Chelicerata</taxon>
        <taxon>Arachnida</taxon>
        <taxon>Acari</taxon>
        <taxon>Parasitiformes</taxon>
        <taxon>Ixodida</taxon>
        <taxon>Ixodoidea</taxon>
        <taxon>Ixodidae</taxon>
        <taxon>Ixodinae</taxon>
        <taxon>Ixodes</taxon>
    </lineage>
</organism>
<name>V5GYC3_IXORI</name>
<sequence>MTKNGVDSSWHVVLITFLAVLVTSVGPKKFLVFIYVGFMEEFGIDRESASWPSSALWRSHSWVEGCSLDYCSGGSAFTKMGLGRKRIGFGRHDCVIICTKHCLGYFNVCSTWIWSGNGQPHTWNGIAALLQSSTGARQAASCSRGKPPVLSCSPRCSC</sequence>
<keyword evidence="1" id="KW-0812">Transmembrane</keyword>
<proteinExistence type="evidence at transcript level"/>
<keyword evidence="1" id="KW-0472">Membrane</keyword>
<evidence type="ECO:0000313" key="2">
    <source>
        <dbReference type="EMBL" id="JAB69319.1"/>
    </source>
</evidence>
<dbReference type="AlphaFoldDB" id="V5GYC3"/>